<comment type="caution">
    <text evidence="6">The sequence shown here is derived from an EMBL/GenBank/DDBJ whole genome shotgun (WGS) entry which is preliminary data.</text>
</comment>
<evidence type="ECO:0000313" key="6">
    <source>
        <dbReference type="EMBL" id="MDQ0338746.1"/>
    </source>
</evidence>
<dbReference type="PANTHER" id="PTHR46112:SF2">
    <property type="entry name" value="XAA-PRO AMINOPEPTIDASE P-RELATED"/>
    <property type="match status" value="1"/>
</dbReference>
<dbReference type="Pfam" id="PF01321">
    <property type="entry name" value="Creatinase_N"/>
    <property type="match status" value="1"/>
</dbReference>
<proteinExistence type="inferred from homology"/>
<evidence type="ECO:0000313" key="7">
    <source>
        <dbReference type="Proteomes" id="UP001232445"/>
    </source>
</evidence>
<dbReference type="EMBL" id="JAUSUQ010000004">
    <property type="protein sequence ID" value="MDQ0338746.1"/>
    <property type="molecule type" value="Genomic_DNA"/>
</dbReference>
<dbReference type="Gene3D" id="3.90.230.10">
    <property type="entry name" value="Creatinase/methionine aminopeptidase superfamily"/>
    <property type="match status" value="1"/>
</dbReference>
<comment type="similarity">
    <text evidence="3">Belongs to the peptidase M24B family.</text>
</comment>
<evidence type="ECO:0000259" key="4">
    <source>
        <dbReference type="Pfam" id="PF00557"/>
    </source>
</evidence>
<organism evidence="6 7">
    <name type="scientific">Caldalkalibacillus uzonensis</name>
    <dbReference type="NCBI Taxonomy" id="353224"/>
    <lineage>
        <taxon>Bacteria</taxon>
        <taxon>Bacillati</taxon>
        <taxon>Bacillota</taxon>
        <taxon>Bacilli</taxon>
        <taxon>Bacillales</taxon>
        <taxon>Bacillaceae</taxon>
        <taxon>Caldalkalibacillus</taxon>
    </lineage>
</organism>
<dbReference type="InterPro" id="IPR000587">
    <property type="entry name" value="Creatinase_N"/>
</dbReference>
<dbReference type="EC" id="3.4.13.9" evidence="6"/>
<evidence type="ECO:0000256" key="2">
    <source>
        <dbReference type="ARBA" id="ARBA00022801"/>
    </source>
</evidence>
<feature type="domain" description="Peptidase M24" evidence="4">
    <location>
        <begin position="142"/>
        <end position="345"/>
    </location>
</feature>
<keyword evidence="6" id="KW-0645">Protease</keyword>
<reference evidence="6 7" key="1">
    <citation type="submission" date="2023-07" db="EMBL/GenBank/DDBJ databases">
        <title>Genomic Encyclopedia of Type Strains, Phase IV (KMG-IV): sequencing the most valuable type-strain genomes for metagenomic binning, comparative biology and taxonomic classification.</title>
        <authorList>
            <person name="Goeker M."/>
        </authorList>
    </citation>
    <scope>NUCLEOTIDE SEQUENCE [LARGE SCALE GENOMIC DNA]</scope>
    <source>
        <strain evidence="6 7">DSM 17740</strain>
    </source>
</reference>
<evidence type="ECO:0000259" key="5">
    <source>
        <dbReference type="Pfam" id="PF01321"/>
    </source>
</evidence>
<dbReference type="SUPFAM" id="SSF55920">
    <property type="entry name" value="Creatinase/aminopeptidase"/>
    <property type="match status" value="1"/>
</dbReference>
<dbReference type="InterPro" id="IPR050659">
    <property type="entry name" value="Peptidase_M24B"/>
</dbReference>
<dbReference type="Proteomes" id="UP001232445">
    <property type="component" value="Unassembled WGS sequence"/>
</dbReference>
<keyword evidence="1 3" id="KW-0479">Metal-binding</keyword>
<feature type="domain" description="Creatinase N-terminal" evidence="5">
    <location>
        <begin position="7"/>
        <end position="134"/>
    </location>
</feature>
<dbReference type="CDD" id="cd01092">
    <property type="entry name" value="APP-like"/>
    <property type="match status" value="1"/>
</dbReference>
<dbReference type="InterPro" id="IPR001131">
    <property type="entry name" value="Peptidase_M24B_aminopep-P_CS"/>
</dbReference>
<gene>
    <name evidence="6" type="ORF">J2S00_001532</name>
</gene>
<evidence type="ECO:0000256" key="3">
    <source>
        <dbReference type="RuleBase" id="RU000590"/>
    </source>
</evidence>
<keyword evidence="7" id="KW-1185">Reference proteome</keyword>
<sequence>MNVFLTRLEKAKQLLGETQIDALVVTSSPNVYYFSGTWLDSHERLQAIVISRTEQPKMIVHEMSEQEVSPPSQVDTIFWKDGEPAIEILAQHLPHTGTIAIDNQWPSGNLIELMGLKRDVSFVKSTQLIGQLRLRKDEVEIELLRKSGQVADEVMSEVIQFIRPGLKETEVVEQIKSLFKAKGVDKLSFNPILATGKNGAIPHHQSDDTVIQRGDMVVIDMGGIKDYYCSDITRTICVGEPAAEMRTVYRIVQQAQEEAVQAIKPGIPMQEIDRIAREIITKAGYGPYFTHRTGHGLGIEVHEEPFLTANNDQLLEEGMVVSVEPGIYLTDQFGVRIEDIVVVTETGVERLNHYPRELLCVDTN</sequence>
<dbReference type="InterPro" id="IPR000994">
    <property type="entry name" value="Pept_M24"/>
</dbReference>
<dbReference type="GO" id="GO:0102009">
    <property type="term" value="F:proline dipeptidase activity"/>
    <property type="evidence" value="ECO:0007669"/>
    <property type="project" value="UniProtKB-EC"/>
</dbReference>
<accession>A0ABU0CS91</accession>
<dbReference type="Pfam" id="PF00557">
    <property type="entry name" value="Peptidase_M24"/>
    <property type="match status" value="1"/>
</dbReference>
<name>A0ABU0CS91_9BACI</name>
<evidence type="ECO:0000256" key="1">
    <source>
        <dbReference type="ARBA" id="ARBA00022723"/>
    </source>
</evidence>
<keyword evidence="6" id="KW-0224">Dipeptidase</keyword>
<dbReference type="SUPFAM" id="SSF53092">
    <property type="entry name" value="Creatinase/prolidase N-terminal domain"/>
    <property type="match status" value="1"/>
</dbReference>
<protein>
    <submittedName>
        <fullName evidence="6">Xaa-Pro dipeptidase</fullName>
        <ecNumber evidence="6">3.4.13.9</ecNumber>
    </submittedName>
</protein>
<keyword evidence="2 6" id="KW-0378">Hydrolase</keyword>
<dbReference type="Gene3D" id="3.40.350.10">
    <property type="entry name" value="Creatinase/prolidase N-terminal domain"/>
    <property type="match status" value="1"/>
</dbReference>
<dbReference type="InterPro" id="IPR029149">
    <property type="entry name" value="Creatin/AminoP/Spt16_N"/>
</dbReference>
<dbReference type="RefSeq" id="WP_307337590.1">
    <property type="nucleotide sequence ID" value="NZ_JAUSUQ010000004.1"/>
</dbReference>
<dbReference type="PROSITE" id="PS00491">
    <property type="entry name" value="PROLINE_PEPTIDASE"/>
    <property type="match status" value="1"/>
</dbReference>
<dbReference type="PANTHER" id="PTHR46112">
    <property type="entry name" value="AMINOPEPTIDASE"/>
    <property type="match status" value="1"/>
</dbReference>
<dbReference type="InterPro" id="IPR036005">
    <property type="entry name" value="Creatinase/aminopeptidase-like"/>
</dbReference>